<protein>
    <submittedName>
        <fullName evidence="2">Uncharacterized protein</fullName>
    </submittedName>
</protein>
<dbReference type="EMBL" id="JAXCGZ010006865">
    <property type="protein sequence ID" value="KAK7079490.1"/>
    <property type="molecule type" value="Genomic_DNA"/>
</dbReference>
<evidence type="ECO:0000256" key="1">
    <source>
        <dbReference type="SAM" id="MobiDB-lite"/>
    </source>
</evidence>
<evidence type="ECO:0000313" key="2">
    <source>
        <dbReference type="EMBL" id="KAK7079490.1"/>
    </source>
</evidence>
<evidence type="ECO:0000313" key="3">
    <source>
        <dbReference type="Proteomes" id="UP001381693"/>
    </source>
</evidence>
<comment type="caution">
    <text evidence="2">The sequence shown here is derived from an EMBL/GenBank/DDBJ whole genome shotgun (WGS) entry which is preliminary data.</text>
</comment>
<dbReference type="AlphaFoldDB" id="A0AAN8XIU9"/>
<sequence length="381" mass="43045">MTLSTVDPAKAATLLIAHIVILSVNLCDQTQKRNKECSKESANVDDSKDVLEVKDSLKESKSTGDSGEMQLEPPTKVIKKRKSLAEFKENGETEELKPVDTKGTEITPFRRKKAPKYIRLIEDSINLSELCLSISNPNLVKHALCFLILVAKLSSKYDLNLPSFLFSNIWSILSKSEYLLVAHFAPLVEKCMLTLIPLATTEEYEAVLEGLVKETQMLNDIPHFLVLWQIVIAAEVTGKNALHREIAVRSLIPHLVNYVTLQNLESSSPDLLIPLTETVKATVMSKTLHSAHSKTLALKLCMSVRLQLLPNHHFEKVFKILVRIMYILVKKDNTFTVERIPLVLETIAYFLEKMIERSSTEHNLQEDDIKKMKVSMSKIVL</sequence>
<reference evidence="2 3" key="1">
    <citation type="submission" date="2023-11" db="EMBL/GenBank/DDBJ databases">
        <title>Halocaridina rubra genome assembly.</title>
        <authorList>
            <person name="Smith C."/>
        </authorList>
    </citation>
    <scope>NUCLEOTIDE SEQUENCE [LARGE SCALE GENOMIC DNA]</scope>
    <source>
        <strain evidence="2">EP-1</strain>
        <tissue evidence="2">Whole</tissue>
    </source>
</reference>
<accession>A0AAN8XIU9</accession>
<dbReference type="Proteomes" id="UP001381693">
    <property type="component" value="Unassembled WGS sequence"/>
</dbReference>
<gene>
    <name evidence="2" type="ORF">SK128_009576</name>
</gene>
<feature type="region of interest" description="Disordered" evidence="1">
    <location>
        <begin position="55"/>
        <end position="75"/>
    </location>
</feature>
<keyword evidence="3" id="KW-1185">Reference proteome</keyword>
<proteinExistence type="predicted"/>
<organism evidence="2 3">
    <name type="scientific">Halocaridina rubra</name>
    <name type="common">Hawaiian red shrimp</name>
    <dbReference type="NCBI Taxonomy" id="373956"/>
    <lineage>
        <taxon>Eukaryota</taxon>
        <taxon>Metazoa</taxon>
        <taxon>Ecdysozoa</taxon>
        <taxon>Arthropoda</taxon>
        <taxon>Crustacea</taxon>
        <taxon>Multicrustacea</taxon>
        <taxon>Malacostraca</taxon>
        <taxon>Eumalacostraca</taxon>
        <taxon>Eucarida</taxon>
        <taxon>Decapoda</taxon>
        <taxon>Pleocyemata</taxon>
        <taxon>Caridea</taxon>
        <taxon>Atyoidea</taxon>
        <taxon>Atyidae</taxon>
        <taxon>Halocaridina</taxon>
    </lineage>
</organism>
<name>A0AAN8XIU9_HALRR</name>